<sequence length="281" mass="31031">MEEILKYEHVQVCFNGRPVVNDVSFSLRKGEILGIVGESGSGKSTLLRAAMGLLGPGGLVTRGDIWFDGADLPDLPPKTMHRLRGARLGMIFQDGRASLCPIRTIESQMYESLNAHKNRFSPGKHEPSSRQEQKISRPRAREMALDLFEKLNLPDGERVLKSYPFELSGGMNQRVCIAMAVLKNPDVLLADEPTSALDVRTQKQIVDTLARLHRELDMSMIIVSHDMAVIKALADHVLVLKDGNVMEYGPTSRVFSSPASSYTKLLLESVPRIRPQSSPGG</sequence>
<dbReference type="EMBL" id="DVIT01000051">
    <property type="protein sequence ID" value="HIS48281.1"/>
    <property type="molecule type" value="Genomic_DNA"/>
</dbReference>
<evidence type="ECO:0000313" key="10">
    <source>
        <dbReference type="EMBL" id="HIS48281.1"/>
    </source>
</evidence>
<keyword evidence="5" id="KW-0547">Nucleotide-binding</keyword>
<dbReference type="InterPro" id="IPR003439">
    <property type="entry name" value="ABC_transporter-like_ATP-bd"/>
</dbReference>
<proteinExistence type="inferred from homology"/>
<feature type="region of interest" description="Disordered" evidence="8">
    <location>
        <begin position="117"/>
        <end position="137"/>
    </location>
</feature>
<dbReference type="InterPro" id="IPR013563">
    <property type="entry name" value="Oligopep_ABC_C"/>
</dbReference>
<dbReference type="CDD" id="cd03257">
    <property type="entry name" value="ABC_NikE_OppD_transporters"/>
    <property type="match status" value="1"/>
</dbReference>
<dbReference type="Gene3D" id="3.40.50.300">
    <property type="entry name" value="P-loop containing nucleotide triphosphate hydrolases"/>
    <property type="match status" value="1"/>
</dbReference>
<keyword evidence="4" id="KW-1003">Cell membrane</keyword>
<dbReference type="InterPro" id="IPR027417">
    <property type="entry name" value="P-loop_NTPase"/>
</dbReference>
<dbReference type="GO" id="GO:0005886">
    <property type="term" value="C:plasma membrane"/>
    <property type="evidence" value="ECO:0007669"/>
    <property type="project" value="UniProtKB-SubCell"/>
</dbReference>
<reference evidence="10" key="2">
    <citation type="journal article" date="2021" name="PeerJ">
        <title>Extensive microbial diversity within the chicken gut microbiome revealed by metagenomics and culture.</title>
        <authorList>
            <person name="Gilroy R."/>
            <person name="Ravi A."/>
            <person name="Getino M."/>
            <person name="Pursley I."/>
            <person name="Horton D.L."/>
            <person name="Alikhan N.F."/>
            <person name="Baker D."/>
            <person name="Gharbi K."/>
            <person name="Hall N."/>
            <person name="Watson M."/>
            <person name="Adriaenssens E.M."/>
            <person name="Foster-Nyarko E."/>
            <person name="Jarju S."/>
            <person name="Secka A."/>
            <person name="Antonio M."/>
            <person name="Oren A."/>
            <person name="Chaudhuri R.R."/>
            <person name="La Ragione R."/>
            <person name="Hildebrand F."/>
            <person name="Pallen M.J."/>
        </authorList>
    </citation>
    <scope>NUCLEOTIDE SEQUENCE</scope>
    <source>
        <strain evidence="10">CHK178-757</strain>
    </source>
</reference>
<comment type="caution">
    <text evidence="10">The sequence shown here is derived from an EMBL/GenBank/DDBJ whole genome shotgun (WGS) entry which is preliminary data.</text>
</comment>
<organism evidence="10 11">
    <name type="scientific">Candidatus Scybalocola faecigallinarum</name>
    <dbReference type="NCBI Taxonomy" id="2840941"/>
    <lineage>
        <taxon>Bacteria</taxon>
        <taxon>Bacillati</taxon>
        <taxon>Bacillota</taxon>
        <taxon>Clostridia</taxon>
        <taxon>Lachnospirales</taxon>
        <taxon>Lachnospiraceae</taxon>
        <taxon>Lachnospiraceae incertae sedis</taxon>
        <taxon>Candidatus Scybalocola (ex Gilroy et al. 2021)</taxon>
    </lineage>
</organism>
<dbReference type="PANTHER" id="PTHR43297">
    <property type="entry name" value="OLIGOPEPTIDE TRANSPORT ATP-BINDING PROTEIN APPD"/>
    <property type="match status" value="1"/>
</dbReference>
<comment type="similarity">
    <text evidence="2">Belongs to the ABC transporter superfamily.</text>
</comment>
<dbReference type="InterPro" id="IPR050388">
    <property type="entry name" value="ABC_Ni/Peptide_Import"/>
</dbReference>
<dbReference type="GO" id="GO:0015833">
    <property type="term" value="P:peptide transport"/>
    <property type="evidence" value="ECO:0007669"/>
    <property type="project" value="InterPro"/>
</dbReference>
<gene>
    <name evidence="10" type="ORF">IAB46_12140</name>
</gene>
<comment type="subcellular location">
    <subcellularLocation>
        <location evidence="1">Cell membrane</location>
        <topology evidence="1">Peripheral membrane protein</topology>
    </subcellularLocation>
</comment>
<keyword evidence="7" id="KW-0472">Membrane</keyword>
<reference evidence="10" key="1">
    <citation type="submission" date="2020-10" db="EMBL/GenBank/DDBJ databases">
        <authorList>
            <person name="Gilroy R."/>
        </authorList>
    </citation>
    <scope>NUCLEOTIDE SEQUENCE</scope>
    <source>
        <strain evidence="10">CHK178-757</strain>
    </source>
</reference>
<evidence type="ECO:0000259" key="9">
    <source>
        <dbReference type="PROSITE" id="PS50893"/>
    </source>
</evidence>
<name>A0A9D1F666_9FIRM</name>
<dbReference type="GO" id="GO:0016887">
    <property type="term" value="F:ATP hydrolysis activity"/>
    <property type="evidence" value="ECO:0007669"/>
    <property type="project" value="InterPro"/>
</dbReference>
<evidence type="ECO:0000256" key="2">
    <source>
        <dbReference type="ARBA" id="ARBA00005417"/>
    </source>
</evidence>
<feature type="compositionally biased region" description="Basic and acidic residues" evidence="8">
    <location>
        <begin position="123"/>
        <end position="137"/>
    </location>
</feature>
<dbReference type="PANTHER" id="PTHR43297:SF2">
    <property type="entry name" value="DIPEPTIDE TRANSPORT ATP-BINDING PROTEIN DPPD"/>
    <property type="match status" value="1"/>
</dbReference>
<evidence type="ECO:0000313" key="11">
    <source>
        <dbReference type="Proteomes" id="UP000823927"/>
    </source>
</evidence>
<feature type="domain" description="ABC transporter" evidence="9">
    <location>
        <begin position="5"/>
        <end position="267"/>
    </location>
</feature>
<dbReference type="PROSITE" id="PS50893">
    <property type="entry name" value="ABC_TRANSPORTER_2"/>
    <property type="match status" value="1"/>
</dbReference>
<evidence type="ECO:0000256" key="5">
    <source>
        <dbReference type="ARBA" id="ARBA00022741"/>
    </source>
</evidence>
<evidence type="ECO:0000256" key="8">
    <source>
        <dbReference type="SAM" id="MobiDB-lite"/>
    </source>
</evidence>
<evidence type="ECO:0000256" key="4">
    <source>
        <dbReference type="ARBA" id="ARBA00022475"/>
    </source>
</evidence>
<evidence type="ECO:0000256" key="7">
    <source>
        <dbReference type="ARBA" id="ARBA00023136"/>
    </source>
</evidence>
<accession>A0A9D1F666</accession>
<dbReference type="SMART" id="SM00382">
    <property type="entry name" value="AAA"/>
    <property type="match status" value="1"/>
</dbReference>
<protein>
    <submittedName>
        <fullName evidence="10">ABC transporter ATP-binding protein</fullName>
    </submittedName>
</protein>
<dbReference type="InterPro" id="IPR003593">
    <property type="entry name" value="AAA+_ATPase"/>
</dbReference>
<dbReference type="Pfam" id="PF00005">
    <property type="entry name" value="ABC_tran"/>
    <property type="match status" value="1"/>
</dbReference>
<dbReference type="Proteomes" id="UP000823927">
    <property type="component" value="Unassembled WGS sequence"/>
</dbReference>
<evidence type="ECO:0000256" key="1">
    <source>
        <dbReference type="ARBA" id="ARBA00004202"/>
    </source>
</evidence>
<dbReference type="Pfam" id="PF08352">
    <property type="entry name" value="oligo_HPY"/>
    <property type="match status" value="1"/>
</dbReference>
<dbReference type="AlphaFoldDB" id="A0A9D1F666"/>
<keyword evidence="6 10" id="KW-0067">ATP-binding</keyword>
<keyword evidence="3" id="KW-0813">Transport</keyword>
<evidence type="ECO:0000256" key="6">
    <source>
        <dbReference type="ARBA" id="ARBA00022840"/>
    </source>
</evidence>
<dbReference type="SUPFAM" id="SSF52540">
    <property type="entry name" value="P-loop containing nucleoside triphosphate hydrolases"/>
    <property type="match status" value="1"/>
</dbReference>
<dbReference type="GO" id="GO:0005524">
    <property type="term" value="F:ATP binding"/>
    <property type="evidence" value="ECO:0007669"/>
    <property type="project" value="UniProtKB-KW"/>
</dbReference>
<evidence type="ECO:0000256" key="3">
    <source>
        <dbReference type="ARBA" id="ARBA00022448"/>
    </source>
</evidence>